<keyword evidence="3" id="KW-1185">Reference proteome</keyword>
<dbReference type="Proteomes" id="UP000198656">
    <property type="component" value="Unassembled WGS sequence"/>
</dbReference>
<sequence>MRIITIIMSSLSGLLLLAVLICGLWIKTQKATLAVPDEAINFHINLGVATVVITLLTIGLLYFKAMRS</sequence>
<gene>
    <name evidence="2" type="ORF">SAMN05443529_12054</name>
</gene>
<evidence type="ECO:0000313" key="2">
    <source>
        <dbReference type="EMBL" id="SDH84755.1"/>
    </source>
</evidence>
<keyword evidence="1" id="KW-0472">Membrane</keyword>
<name>A0A1G8FRL0_9FIRM</name>
<evidence type="ECO:0000256" key="1">
    <source>
        <dbReference type="SAM" id="Phobius"/>
    </source>
</evidence>
<dbReference type="EMBL" id="FNCP01000020">
    <property type="protein sequence ID" value="SDH84755.1"/>
    <property type="molecule type" value="Genomic_DNA"/>
</dbReference>
<keyword evidence="1" id="KW-1133">Transmembrane helix</keyword>
<reference evidence="3" key="1">
    <citation type="submission" date="2016-10" db="EMBL/GenBank/DDBJ databases">
        <authorList>
            <person name="Varghese N."/>
            <person name="Submissions S."/>
        </authorList>
    </citation>
    <scope>NUCLEOTIDE SEQUENCE [LARGE SCALE GENOMIC DNA]</scope>
    <source>
        <strain evidence="3">DSM 8344</strain>
    </source>
</reference>
<keyword evidence="1" id="KW-0812">Transmembrane</keyword>
<feature type="transmembrane region" description="Helical" evidence="1">
    <location>
        <begin position="44"/>
        <end position="63"/>
    </location>
</feature>
<dbReference type="STRING" id="1121419.SAMN05443529_12054"/>
<dbReference type="RefSeq" id="WP_092334677.1">
    <property type="nucleotide sequence ID" value="NZ_FNCP01000020.1"/>
</dbReference>
<organism evidence="2 3">
    <name type="scientific">Desulfosporosinus hippei DSM 8344</name>
    <dbReference type="NCBI Taxonomy" id="1121419"/>
    <lineage>
        <taxon>Bacteria</taxon>
        <taxon>Bacillati</taxon>
        <taxon>Bacillota</taxon>
        <taxon>Clostridia</taxon>
        <taxon>Eubacteriales</taxon>
        <taxon>Desulfitobacteriaceae</taxon>
        <taxon>Desulfosporosinus</taxon>
    </lineage>
</organism>
<proteinExistence type="predicted"/>
<accession>A0A1G8FRL0</accession>
<dbReference type="AlphaFoldDB" id="A0A1G8FRL0"/>
<evidence type="ECO:0000313" key="3">
    <source>
        <dbReference type="Proteomes" id="UP000198656"/>
    </source>
</evidence>
<protein>
    <submittedName>
        <fullName evidence="2">Uncharacterized protein</fullName>
    </submittedName>
</protein>